<dbReference type="AlphaFoldDB" id="A0A3M2SQ36"/>
<protein>
    <submittedName>
        <fullName evidence="1">Uncharacterized protein</fullName>
    </submittedName>
</protein>
<evidence type="ECO:0000313" key="2">
    <source>
        <dbReference type="Proteomes" id="UP000277212"/>
    </source>
</evidence>
<keyword evidence="2" id="KW-1185">Reference proteome</keyword>
<dbReference type="OrthoDB" id="10260355at2759"/>
<sequence length="81" mass="9378">MTLHYTEKVTIYTNRNLKLSDDLSWHLLYELSTEVQNGVSVDNRSISKFNETKVMTRNPWSIYAMTHNIVVWFTGGKGAKP</sequence>
<dbReference type="Proteomes" id="UP000277212">
    <property type="component" value="Unassembled WGS sequence"/>
</dbReference>
<dbReference type="EMBL" id="NKUJ01000006">
    <property type="protein sequence ID" value="RMJ19679.1"/>
    <property type="molecule type" value="Genomic_DNA"/>
</dbReference>
<accession>A0A3M2SQ36</accession>
<evidence type="ECO:0000313" key="1">
    <source>
        <dbReference type="EMBL" id="RMJ19679.1"/>
    </source>
</evidence>
<proteinExistence type="predicted"/>
<name>A0A3M2SQ36_9HYPO</name>
<gene>
    <name evidence="1" type="ORF">CDV36_000676</name>
</gene>
<reference evidence="1 2" key="1">
    <citation type="submission" date="2017-06" db="EMBL/GenBank/DDBJ databases">
        <title>Comparative genomic analysis of Ambrosia Fusariam Clade fungi.</title>
        <authorList>
            <person name="Stajich J.E."/>
            <person name="Carrillo J."/>
            <person name="Kijimoto T."/>
            <person name="Eskalen A."/>
            <person name="O'Donnell K."/>
            <person name="Kasson M."/>
        </authorList>
    </citation>
    <scope>NUCLEOTIDE SEQUENCE [LARGE SCALE GENOMIC DNA]</scope>
    <source>
        <strain evidence="1">UCR3666</strain>
    </source>
</reference>
<organism evidence="1 2">
    <name type="scientific">Fusarium kuroshium</name>
    <dbReference type="NCBI Taxonomy" id="2010991"/>
    <lineage>
        <taxon>Eukaryota</taxon>
        <taxon>Fungi</taxon>
        <taxon>Dikarya</taxon>
        <taxon>Ascomycota</taxon>
        <taxon>Pezizomycotina</taxon>
        <taxon>Sordariomycetes</taxon>
        <taxon>Hypocreomycetidae</taxon>
        <taxon>Hypocreales</taxon>
        <taxon>Nectriaceae</taxon>
        <taxon>Fusarium</taxon>
        <taxon>Fusarium solani species complex</taxon>
    </lineage>
</organism>
<comment type="caution">
    <text evidence="1">The sequence shown here is derived from an EMBL/GenBank/DDBJ whole genome shotgun (WGS) entry which is preliminary data.</text>
</comment>